<evidence type="ECO:0008006" key="3">
    <source>
        <dbReference type="Google" id="ProtNLM"/>
    </source>
</evidence>
<dbReference type="GO" id="GO:0008270">
    <property type="term" value="F:zinc ion binding"/>
    <property type="evidence" value="ECO:0007669"/>
    <property type="project" value="InterPro"/>
</dbReference>
<proteinExistence type="predicted"/>
<dbReference type="CDD" id="cd09272">
    <property type="entry name" value="RNase_HI_RT_Ty1"/>
    <property type="match status" value="1"/>
</dbReference>
<evidence type="ECO:0000313" key="1">
    <source>
        <dbReference type="EnsemblPlants" id="Solyc08g016448.1.1"/>
    </source>
</evidence>
<dbReference type="GO" id="GO:0003676">
    <property type="term" value="F:nucleic acid binding"/>
    <property type="evidence" value="ECO:0007669"/>
    <property type="project" value="InterPro"/>
</dbReference>
<dbReference type="InterPro" id="IPR043502">
    <property type="entry name" value="DNA/RNA_pol_sf"/>
</dbReference>
<dbReference type="InParanoid" id="A0A3Q7HM95"/>
<dbReference type="SUPFAM" id="SSF56672">
    <property type="entry name" value="DNA/RNA polymerases"/>
    <property type="match status" value="1"/>
</dbReference>
<dbReference type="AlphaFoldDB" id="A0A3Q7HM95"/>
<dbReference type="SUPFAM" id="SSF57756">
    <property type="entry name" value="Retrovirus zinc finger-like domains"/>
    <property type="match status" value="1"/>
</dbReference>
<keyword evidence="2" id="KW-1185">Reference proteome</keyword>
<accession>A0A3Q7HM95</accession>
<dbReference type="PANTHER" id="PTHR11439:SF441">
    <property type="entry name" value="REVERSE TRANSCRIPTASE TY1_COPIA-TYPE DOMAIN-CONTAINING PROTEIN"/>
    <property type="match status" value="1"/>
</dbReference>
<dbReference type="Proteomes" id="UP000004994">
    <property type="component" value="Chromosome 8"/>
</dbReference>
<reference evidence="1" key="2">
    <citation type="submission" date="2019-01" db="UniProtKB">
        <authorList>
            <consortium name="EnsemblPlants"/>
        </authorList>
    </citation>
    <scope>IDENTIFICATION</scope>
    <source>
        <strain evidence="1">cv. Heinz 1706</strain>
    </source>
</reference>
<organism evidence="1">
    <name type="scientific">Solanum lycopersicum</name>
    <name type="common">Tomato</name>
    <name type="synonym">Lycopersicon esculentum</name>
    <dbReference type="NCBI Taxonomy" id="4081"/>
    <lineage>
        <taxon>Eukaryota</taxon>
        <taxon>Viridiplantae</taxon>
        <taxon>Streptophyta</taxon>
        <taxon>Embryophyta</taxon>
        <taxon>Tracheophyta</taxon>
        <taxon>Spermatophyta</taxon>
        <taxon>Magnoliopsida</taxon>
        <taxon>eudicotyledons</taxon>
        <taxon>Gunneridae</taxon>
        <taxon>Pentapetalae</taxon>
        <taxon>asterids</taxon>
        <taxon>lamiids</taxon>
        <taxon>Solanales</taxon>
        <taxon>Solanaceae</taxon>
        <taxon>Solanoideae</taxon>
        <taxon>Solaneae</taxon>
        <taxon>Solanum</taxon>
        <taxon>Solanum subgen. Lycopersicon</taxon>
    </lineage>
</organism>
<dbReference type="STRING" id="4081.A0A3Q7HM95"/>
<dbReference type="Gene3D" id="4.10.60.10">
    <property type="entry name" value="Zinc finger, CCHC-type"/>
    <property type="match status" value="1"/>
</dbReference>
<dbReference type="OMA" id="YICQSST"/>
<name>A0A3Q7HM95_SOLLC</name>
<dbReference type="EnsemblPlants" id="Solyc08g016448.1.1">
    <property type="protein sequence ID" value="Solyc08g016448.1.1"/>
    <property type="gene ID" value="Solyc08g016448.1"/>
</dbReference>
<reference evidence="1" key="1">
    <citation type="journal article" date="2012" name="Nature">
        <title>The tomato genome sequence provides insights into fleshy fruit evolution.</title>
        <authorList>
            <consortium name="Tomato Genome Consortium"/>
        </authorList>
    </citation>
    <scope>NUCLEOTIDE SEQUENCE [LARGE SCALE GENOMIC DNA]</scope>
    <source>
        <strain evidence="1">cv. Heinz 1706</strain>
    </source>
</reference>
<dbReference type="Gramene" id="Solyc08g016448.1.1">
    <property type="protein sequence ID" value="Solyc08g016448.1.1"/>
    <property type="gene ID" value="Solyc08g016448.1"/>
</dbReference>
<sequence>MGLNDGYAQARSQILLMHQLPSINHVYAMISQNESQKLAENLSRSMLESSNPTAMYTSRSNSRNRKPYNPNVFCEYCHMKGHMRSDCNKLLKCDHCHKTGHVKLDCFKLIGYPSEFKGKRDSVVAGNSVYEESSIHHHAPQPTQKESHPAAASEMMPMPMFTPQQHQKLIQMLNQTTVGDTHCAANMAGNSYLSKDTSIQWVVDTGATHHMINDAKHLHCERLIENAGSVQLPTGESAKRKYALELISDMGLAGAKPVSTPMELNQKLTTVEFDTNIPSTCPDETLKDPTGYQRLIGRLLYLTTTRPDISFVVQCLSPFMHSPKTSHMEAAMRLVRYVKSEPGLGILMASTGGSELKVFCDVDWGACINSRRSITGYLVQYGGSPISWKSKKQVTVSRSSAEAEYRAMASTVSE</sequence>
<dbReference type="PANTHER" id="PTHR11439">
    <property type="entry name" value="GAG-POL-RELATED RETROTRANSPOSON"/>
    <property type="match status" value="1"/>
</dbReference>
<evidence type="ECO:0000313" key="2">
    <source>
        <dbReference type="Proteomes" id="UP000004994"/>
    </source>
</evidence>
<dbReference type="InterPro" id="IPR036875">
    <property type="entry name" value="Znf_CCHC_sf"/>
</dbReference>
<protein>
    <recommendedName>
        <fullName evidence="3">Reverse transcriptase Ty1/copia-type domain-containing protein</fullName>
    </recommendedName>
</protein>